<evidence type="ECO:0000313" key="1">
    <source>
        <dbReference type="Proteomes" id="UP000504637"/>
    </source>
</evidence>
<proteinExistence type="predicted"/>
<protein>
    <submittedName>
        <fullName evidence="2">Uncharacterized protein</fullName>
    </submittedName>
</protein>
<organism evidence="2">
    <name type="scientific">Dissoconium aciculare CBS 342.82</name>
    <dbReference type="NCBI Taxonomy" id="1314786"/>
    <lineage>
        <taxon>Eukaryota</taxon>
        <taxon>Fungi</taxon>
        <taxon>Dikarya</taxon>
        <taxon>Ascomycota</taxon>
        <taxon>Pezizomycotina</taxon>
        <taxon>Dothideomycetes</taxon>
        <taxon>Dothideomycetidae</taxon>
        <taxon>Mycosphaerellales</taxon>
        <taxon>Dissoconiaceae</taxon>
        <taxon>Dissoconium</taxon>
    </lineage>
</organism>
<reference evidence="2" key="1">
    <citation type="submission" date="2020-01" db="EMBL/GenBank/DDBJ databases">
        <authorList>
            <consortium name="DOE Joint Genome Institute"/>
            <person name="Haridas S."/>
            <person name="Albert R."/>
            <person name="Binder M."/>
            <person name="Bloem J."/>
            <person name="Labutti K."/>
            <person name="Salamov A."/>
            <person name="Andreopoulos B."/>
            <person name="Baker S.E."/>
            <person name="Barry K."/>
            <person name="Bills G."/>
            <person name="Bluhm B.H."/>
            <person name="Cannon C."/>
            <person name="Castanera R."/>
            <person name="Culley D.E."/>
            <person name="Daum C."/>
            <person name="Ezra D."/>
            <person name="Gonzalez J.B."/>
            <person name="Henrissat B."/>
            <person name="Kuo A."/>
            <person name="Liang C."/>
            <person name="Lipzen A."/>
            <person name="Lutzoni F."/>
            <person name="Magnuson J."/>
            <person name="Mondo S."/>
            <person name="Nolan M."/>
            <person name="Ohm R."/>
            <person name="Pangilinan J."/>
            <person name="Park H.-J."/>
            <person name="Ramirez L."/>
            <person name="Alfaro M."/>
            <person name="Sun H."/>
            <person name="Tritt A."/>
            <person name="Yoshinaga Y."/>
            <person name="Zwiers L.-H."/>
            <person name="Turgeon B.G."/>
            <person name="Goodwin S.B."/>
            <person name="Spatafora J.W."/>
            <person name="Crous P.W."/>
            <person name="Grigoriev I.V."/>
        </authorList>
    </citation>
    <scope>NUCLEOTIDE SEQUENCE</scope>
    <source>
        <strain evidence="2">CBS 342.82</strain>
    </source>
</reference>
<dbReference type="RefSeq" id="XP_033459290.1">
    <property type="nucleotide sequence ID" value="XM_033605008.1"/>
</dbReference>
<dbReference type="Proteomes" id="UP000504637">
    <property type="component" value="Unplaced"/>
</dbReference>
<keyword evidence="1" id="KW-1185">Reference proteome</keyword>
<name>A0A6J3M445_9PEZI</name>
<reference evidence="2" key="2">
    <citation type="submission" date="2020-04" db="EMBL/GenBank/DDBJ databases">
        <authorList>
            <consortium name="NCBI Genome Project"/>
        </authorList>
    </citation>
    <scope>NUCLEOTIDE SEQUENCE</scope>
    <source>
        <strain evidence="2">CBS 342.82</strain>
    </source>
</reference>
<sequence length="162" mass="17987">MAVLIIMIIYVSYRSHDTERERCAAGSNQSRSRKPRGADTGAVIDVCRMSPATTKIQHCSHSVLPIRHVYAGVSLVSKIHVIAAPMRSAPHHQINALSCSDTSQMEPDRWTGDHGRSSLRWRATVESDPSTVQYVQATNYEHAVLHRAVVFLLLFLVRVGKG</sequence>
<accession>A0A6J3M445</accession>
<dbReference type="AlphaFoldDB" id="A0A6J3M445"/>
<gene>
    <name evidence="2" type="ORF">K489DRAFT_381001</name>
</gene>
<dbReference type="GeneID" id="54362808"/>
<evidence type="ECO:0000313" key="2">
    <source>
        <dbReference type="RefSeq" id="XP_033459290.1"/>
    </source>
</evidence>
<reference evidence="2" key="3">
    <citation type="submission" date="2025-08" db="UniProtKB">
        <authorList>
            <consortium name="RefSeq"/>
        </authorList>
    </citation>
    <scope>IDENTIFICATION</scope>
    <source>
        <strain evidence="2">CBS 342.82</strain>
    </source>
</reference>